<evidence type="ECO:0000313" key="1">
    <source>
        <dbReference type="EMBL" id="KAK9019582.1"/>
    </source>
</evidence>
<proteinExistence type="predicted"/>
<keyword evidence="2" id="KW-1185">Reference proteome</keyword>
<organism evidence="1 2">
    <name type="scientific">Hibiscus sabdariffa</name>
    <name type="common">roselle</name>
    <dbReference type="NCBI Taxonomy" id="183260"/>
    <lineage>
        <taxon>Eukaryota</taxon>
        <taxon>Viridiplantae</taxon>
        <taxon>Streptophyta</taxon>
        <taxon>Embryophyta</taxon>
        <taxon>Tracheophyta</taxon>
        <taxon>Spermatophyta</taxon>
        <taxon>Magnoliopsida</taxon>
        <taxon>eudicotyledons</taxon>
        <taxon>Gunneridae</taxon>
        <taxon>Pentapetalae</taxon>
        <taxon>rosids</taxon>
        <taxon>malvids</taxon>
        <taxon>Malvales</taxon>
        <taxon>Malvaceae</taxon>
        <taxon>Malvoideae</taxon>
        <taxon>Hibiscus</taxon>
    </lineage>
</organism>
<sequence length="125" mass="14503">MDPISPRPLNMGLQSLRNDSKLSKVKGKLSWAASIDAKVNAYYNKSEWFRAVLYHLVDGSGILQYTLCLINWFLLRVFHNRYWVSDNLLESVSRSLYREANVQLKLTTSKGVVFYLNVVSISWVW</sequence>
<accession>A0ABR2S3U5</accession>
<reference evidence="1 2" key="1">
    <citation type="journal article" date="2024" name="G3 (Bethesda)">
        <title>Genome assembly of Hibiscus sabdariffa L. provides insights into metabolisms of medicinal natural products.</title>
        <authorList>
            <person name="Kim T."/>
        </authorList>
    </citation>
    <scope>NUCLEOTIDE SEQUENCE [LARGE SCALE GENOMIC DNA]</scope>
    <source>
        <strain evidence="1">TK-2024</strain>
        <tissue evidence="1">Old leaves</tissue>
    </source>
</reference>
<name>A0ABR2S3U5_9ROSI</name>
<evidence type="ECO:0000313" key="2">
    <source>
        <dbReference type="Proteomes" id="UP001396334"/>
    </source>
</evidence>
<gene>
    <name evidence="1" type="ORF">V6N11_054098</name>
</gene>
<comment type="caution">
    <text evidence="1">The sequence shown here is derived from an EMBL/GenBank/DDBJ whole genome shotgun (WGS) entry which is preliminary data.</text>
</comment>
<dbReference type="Proteomes" id="UP001396334">
    <property type="component" value="Unassembled WGS sequence"/>
</dbReference>
<protein>
    <submittedName>
        <fullName evidence="1">Uncharacterized protein</fullName>
    </submittedName>
</protein>
<dbReference type="EMBL" id="JBBPBN010000017">
    <property type="protein sequence ID" value="KAK9019582.1"/>
    <property type="molecule type" value="Genomic_DNA"/>
</dbReference>